<name>A0A8H5HMS2_9AGAR</name>
<feature type="region of interest" description="Disordered" evidence="1">
    <location>
        <begin position="220"/>
        <end position="239"/>
    </location>
</feature>
<feature type="signal peptide" evidence="2">
    <location>
        <begin position="1"/>
        <end position="24"/>
    </location>
</feature>
<dbReference type="Proteomes" id="UP000565441">
    <property type="component" value="Unassembled WGS sequence"/>
</dbReference>
<evidence type="ECO:0000313" key="4">
    <source>
        <dbReference type="Proteomes" id="UP000565441"/>
    </source>
</evidence>
<sequence>MRPSPRLLISGLTIFTWSVSAAYASVNPYITHTEGISRRHHDAEKRQIRNADYGSSGSSSPKSVYDESEDSVRDSTAHDQQSSKPSRSDEKEKRGLFEIGDSFLLGALSLNDLSDLPLCEHLVEFFLLSGDPYSDEEEGQDMTRRNAGISQRTSQCPACARRMAPVGTKSIRGFAHVISRANHRLERHRWGDVQHEKGSIELHRMGTRQVDRARKIVSPRSDGNTMMTVTPTSRTDSTGLDNLRIARGLREHDAPANDPSTPRLPRDLGYDGPSAMRLVRRRNQRDSSTVYGSTKPDHDERVKFQNDPKLGAL</sequence>
<feature type="compositionally biased region" description="Basic and acidic residues" evidence="1">
    <location>
        <begin position="37"/>
        <end position="49"/>
    </location>
</feature>
<comment type="caution">
    <text evidence="3">The sequence shown here is derived from an EMBL/GenBank/DDBJ whole genome shotgun (WGS) entry which is preliminary data.</text>
</comment>
<feature type="region of interest" description="Disordered" evidence="1">
    <location>
        <begin position="248"/>
        <end position="313"/>
    </location>
</feature>
<proteinExistence type="predicted"/>
<organism evidence="3 4">
    <name type="scientific">Tricholomella constricta</name>
    <dbReference type="NCBI Taxonomy" id="117010"/>
    <lineage>
        <taxon>Eukaryota</taxon>
        <taxon>Fungi</taxon>
        <taxon>Dikarya</taxon>
        <taxon>Basidiomycota</taxon>
        <taxon>Agaricomycotina</taxon>
        <taxon>Agaricomycetes</taxon>
        <taxon>Agaricomycetidae</taxon>
        <taxon>Agaricales</taxon>
        <taxon>Tricholomatineae</taxon>
        <taxon>Lyophyllaceae</taxon>
        <taxon>Tricholomella</taxon>
    </lineage>
</organism>
<reference evidence="3 4" key="1">
    <citation type="journal article" date="2020" name="ISME J.">
        <title>Uncovering the hidden diversity of litter-decomposition mechanisms in mushroom-forming fungi.</title>
        <authorList>
            <person name="Floudas D."/>
            <person name="Bentzer J."/>
            <person name="Ahren D."/>
            <person name="Johansson T."/>
            <person name="Persson P."/>
            <person name="Tunlid A."/>
        </authorList>
    </citation>
    <scope>NUCLEOTIDE SEQUENCE [LARGE SCALE GENOMIC DNA]</scope>
    <source>
        <strain evidence="3 4">CBS 661.87</strain>
    </source>
</reference>
<protein>
    <submittedName>
        <fullName evidence="3">Uncharacterized protein</fullName>
    </submittedName>
</protein>
<dbReference type="EMBL" id="JAACJP010000003">
    <property type="protein sequence ID" value="KAF5386132.1"/>
    <property type="molecule type" value="Genomic_DNA"/>
</dbReference>
<dbReference type="OrthoDB" id="10612694at2759"/>
<accession>A0A8H5HMS2</accession>
<evidence type="ECO:0000256" key="2">
    <source>
        <dbReference type="SAM" id="SignalP"/>
    </source>
</evidence>
<feature type="chain" id="PRO_5034125065" evidence="2">
    <location>
        <begin position="25"/>
        <end position="313"/>
    </location>
</feature>
<evidence type="ECO:0000313" key="3">
    <source>
        <dbReference type="EMBL" id="KAF5386132.1"/>
    </source>
</evidence>
<feature type="compositionally biased region" description="Basic and acidic residues" evidence="1">
    <location>
        <begin position="295"/>
        <end position="306"/>
    </location>
</feature>
<keyword evidence="2" id="KW-0732">Signal</keyword>
<keyword evidence="4" id="KW-1185">Reference proteome</keyword>
<feature type="compositionally biased region" description="Polar residues" evidence="1">
    <location>
        <begin position="221"/>
        <end position="239"/>
    </location>
</feature>
<evidence type="ECO:0000256" key="1">
    <source>
        <dbReference type="SAM" id="MobiDB-lite"/>
    </source>
</evidence>
<feature type="region of interest" description="Disordered" evidence="1">
    <location>
        <begin position="37"/>
        <end position="92"/>
    </location>
</feature>
<dbReference type="AlphaFoldDB" id="A0A8H5HMS2"/>
<gene>
    <name evidence="3" type="ORF">D9615_002579</name>
</gene>